<dbReference type="PANTHER" id="PTHR12210">
    <property type="entry name" value="DULLARD PROTEIN PHOSPHATASE"/>
    <property type="match status" value="1"/>
</dbReference>
<dbReference type="Proteomes" id="UP000677054">
    <property type="component" value="Unassembled WGS sequence"/>
</dbReference>
<keyword evidence="6" id="KW-0999">Mitochondrion inner membrane</keyword>
<evidence type="ECO:0000256" key="11">
    <source>
        <dbReference type="ARBA" id="ARBA00023128"/>
    </source>
</evidence>
<feature type="transmembrane region" description="Helical" evidence="14">
    <location>
        <begin position="113"/>
        <end position="135"/>
    </location>
</feature>
<dbReference type="SUPFAM" id="SSF56784">
    <property type="entry name" value="HAD-like"/>
    <property type="match status" value="1"/>
</dbReference>
<evidence type="ECO:0000313" key="16">
    <source>
        <dbReference type="EMBL" id="CAD7241874.1"/>
    </source>
</evidence>
<evidence type="ECO:0000256" key="7">
    <source>
        <dbReference type="ARBA" id="ARBA00022927"/>
    </source>
</evidence>
<comment type="subunit">
    <text evidence="13">Component of the TIM23 complex at least composed of Tim23, Tim17 (Tim17a1, Tim17a2 or Tim17b1) and a Tim50.</text>
</comment>
<comment type="similarity">
    <text evidence="3 14">Belongs to the TIM50 family.</text>
</comment>
<dbReference type="OrthoDB" id="287041at2759"/>
<sequence>MHSQLGRVFWKGVHVIHRTTISQTFAHQQRGHICLPQLIPLSRNLCSNSKKVHATLLYKYPAWREYSCPRTMLLSCEHMKPSVTTLAMRTMTDSAESKEKQDKANASLRAMKYSFIVLSVLGAGVSGFLLVTWGAPHKDEDGNDIEDEFSHLPTIKQYLKRTWREVKVYNKMIQEPSREKLLPEPLKEPYIQPPYTLVLEMTGVLVHPDWTYQTGWRFKKRPGVDFFLQQVGPPLFEVVIYTSEQGFTAFPILDALDPNGFIMYRLFRDATRYLNGHHVKDLNCLNRDLSKVILVDWNENSFSLNPRNALHVRKWTGNDDDRTLIDLAIMLKTIGISGVNDVREVLDYYRQFDDPLEAFRENQRRLQEQEAMQEQELKENLKRPNLASGWNKGLFGGLKR</sequence>
<keyword evidence="11 14" id="KW-0496">Mitochondrion</keyword>
<dbReference type="InterPro" id="IPR036412">
    <property type="entry name" value="HAD-like_sf"/>
</dbReference>
<reference evidence="16" key="1">
    <citation type="submission" date="2020-11" db="EMBL/GenBank/DDBJ databases">
        <authorList>
            <person name="Tran Van P."/>
        </authorList>
    </citation>
    <scope>NUCLEOTIDE SEQUENCE</scope>
</reference>
<dbReference type="PROSITE" id="PS50969">
    <property type="entry name" value="FCP1"/>
    <property type="match status" value="1"/>
</dbReference>
<evidence type="ECO:0000256" key="10">
    <source>
        <dbReference type="ARBA" id="ARBA00023010"/>
    </source>
</evidence>
<keyword evidence="4 14" id="KW-0813">Transport</keyword>
<dbReference type="AlphaFoldDB" id="A0A7R8X0T5"/>
<protein>
    <recommendedName>
        <fullName evidence="14">Mitochondrial import inner membrane translocase subunit TIM50</fullName>
    </recommendedName>
</protein>
<evidence type="ECO:0000256" key="1">
    <source>
        <dbReference type="ARBA" id="ARBA00002959"/>
    </source>
</evidence>
<keyword evidence="8 14" id="KW-0809">Transit peptide</keyword>
<keyword evidence="9 14" id="KW-1133">Transmembrane helix</keyword>
<dbReference type="InterPro" id="IPR004274">
    <property type="entry name" value="FCP1_dom"/>
</dbReference>
<accession>A0A7R8X0T5</accession>
<comment type="function">
    <text evidence="1 14">Essential component of the TIM23 complex, a complex that mediates the translocation of transit peptide-containing proteins across the mitochondrial inner membrane.</text>
</comment>
<dbReference type="EMBL" id="LR899707">
    <property type="protein sequence ID" value="CAD7241874.1"/>
    <property type="molecule type" value="Genomic_DNA"/>
</dbReference>
<evidence type="ECO:0000256" key="5">
    <source>
        <dbReference type="ARBA" id="ARBA00022692"/>
    </source>
</evidence>
<keyword evidence="5 14" id="KW-0812">Transmembrane</keyword>
<comment type="subcellular location">
    <subcellularLocation>
        <location evidence="2 14">Mitochondrion inner membrane</location>
        <topology evidence="2 14">Single-pass membrane protein</topology>
    </subcellularLocation>
</comment>
<name>A0A7R8X0T5_9CRUS</name>
<feature type="domain" description="FCP1 homology" evidence="15">
    <location>
        <begin position="190"/>
        <end position="334"/>
    </location>
</feature>
<evidence type="ECO:0000256" key="9">
    <source>
        <dbReference type="ARBA" id="ARBA00022989"/>
    </source>
</evidence>
<evidence type="ECO:0000259" key="15">
    <source>
        <dbReference type="PROSITE" id="PS50969"/>
    </source>
</evidence>
<keyword evidence="17" id="KW-1185">Reference proteome</keyword>
<evidence type="ECO:0000256" key="4">
    <source>
        <dbReference type="ARBA" id="ARBA00022448"/>
    </source>
</evidence>
<keyword evidence="7 14" id="KW-0653">Protein transport</keyword>
<evidence type="ECO:0000256" key="12">
    <source>
        <dbReference type="ARBA" id="ARBA00023136"/>
    </source>
</evidence>
<dbReference type="GO" id="GO:0015031">
    <property type="term" value="P:protein transport"/>
    <property type="evidence" value="ECO:0007669"/>
    <property type="project" value="UniProtKB-KW"/>
</dbReference>
<dbReference type="Pfam" id="PF03031">
    <property type="entry name" value="NIF"/>
    <property type="match status" value="1"/>
</dbReference>
<dbReference type="Gene3D" id="3.40.50.1000">
    <property type="entry name" value="HAD superfamily/HAD-like"/>
    <property type="match status" value="1"/>
</dbReference>
<organism evidence="16">
    <name type="scientific">Darwinula stevensoni</name>
    <dbReference type="NCBI Taxonomy" id="69355"/>
    <lineage>
        <taxon>Eukaryota</taxon>
        <taxon>Metazoa</taxon>
        <taxon>Ecdysozoa</taxon>
        <taxon>Arthropoda</taxon>
        <taxon>Crustacea</taxon>
        <taxon>Oligostraca</taxon>
        <taxon>Ostracoda</taxon>
        <taxon>Podocopa</taxon>
        <taxon>Podocopida</taxon>
        <taxon>Darwinulocopina</taxon>
        <taxon>Darwinuloidea</taxon>
        <taxon>Darwinulidae</taxon>
        <taxon>Darwinula</taxon>
    </lineage>
</organism>
<dbReference type="GO" id="GO:0005744">
    <property type="term" value="C:TIM23 mitochondrial import inner membrane translocase complex"/>
    <property type="evidence" value="ECO:0007669"/>
    <property type="project" value="UniProtKB-UniRule"/>
</dbReference>
<dbReference type="FunFam" id="3.40.50.1000:FF:000019">
    <property type="entry name" value="Mitochondrial import inner membrane translocase subunit TIM50"/>
    <property type="match status" value="1"/>
</dbReference>
<keyword evidence="12 14" id="KW-0472">Membrane</keyword>
<dbReference type="CDD" id="cd07521">
    <property type="entry name" value="HAD_FCP1-like"/>
    <property type="match status" value="1"/>
</dbReference>
<evidence type="ECO:0000256" key="2">
    <source>
        <dbReference type="ARBA" id="ARBA00004434"/>
    </source>
</evidence>
<evidence type="ECO:0000256" key="3">
    <source>
        <dbReference type="ARBA" id="ARBA00006344"/>
    </source>
</evidence>
<evidence type="ECO:0000256" key="14">
    <source>
        <dbReference type="RuleBase" id="RU365079"/>
    </source>
</evidence>
<gene>
    <name evidence="16" type="ORF">DSTB1V02_LOCUS1852</name>
</gene>
<dbReference type="InterPro" id="IPR050365">
    <property type="entry name" value="TIM50"/>
</dbReference>
<dbReference type="EMBL" id="CAJPEV010000190">
    <property type="protein sequence ID" value="CAG0882049.1"/>
    <property type="molecule type" value="Genomic_DNA"/>
</dbReference>
<evidence type="ECO:0000256" key="13">
    <source>
        <dbReference type="ARBA" id="ARBA00061911"/>
    </source>
</evidence>
<keyword evidence="10 14" id="KW-0811">Translocation</keyword>
<evidence type="ECO:0000256" key="8">
    <source>
        <dbReference type="ARBA" id="ARBA00022946"/>
    </source>
</evidence>
<dbReference type="SMART" id="SM00577">
    <property type="entry name" value="CPDc"/>
    <property type="match status" value="1"/>
</dbReference>
<dbReference type="InterPro" id="IPR023214">
    <property type="entry name" value="HAD_sf"/>
</dbReference>
<evidence type="ECO:0000256" key="6">
    <source>
        <dbReference type="ARBA" id="ARBA00022792"/>
    </source>
</evidence>
<evidence type="ECO:0000313" key="17">
    <source>
        <dbReference type="Proteomes" id="UP000677054"/>
    </source>
</evidence>
<proteinExistence type="inferred from homology"/>